<accession>A0A7J6ASI3</accession>
<evidence type="ECO:0000256" key="2">
    <source>
        <dbReference type="SAM" id="Phobius"/>
    </source>
</evidence>
<keyword evidence="2" id="KW-1133">Transmembrane helix</keyword>
<reference evidence="3 4" key="1">
    <citation type="submission" date="2020-02" db="EMBL/GenBank/DDBJ databases">
        <title>A chromosome-scale genome assembly of the black bullhead catfish (Ameiurus melas).</title>
        <authorList>
            <person name="Wen M."/>
            <person name="Zham M."/>
            <person name="Cabau C."/>
            <person name="Klopp C."/>
            <person name="Donnadieu C."/>
            <person name="Roques C."/>
            <person name="Bouchez O."/>
            <person name="Lampietro C."/>
            <person name="Jouanno E."/>
            <person name="Herpin A."/>
            <person name="Louis A."/>
            <person name="Berthelot C."/>
            <person name="Parey E."/>
            <person name="Roest-Crollius H."/>
            <person name="Braasch I."/>
            <person name="Postlethwait J."/>
            <person name="Robinson-Rechavi M."/>
            <person name="Echchiki A."/>
            <person name="Begum T."/>
            <person name="Montfort J."/>
            <person name="Schartl M."/>
            <person name="Bobe J."/>
            <person name="Guiguen Y."/>
        </authorList>
    </citation>
    <scope>NUCLEOTIDE SEQUENCE [LARGE SCALE GENOMIC DNA]</scope>
    <source>
        <strain evidence="3">M_S1</strain>
        <tissue evidence="3">Blood</tissue>
    </source>
</reference>
<gene>
    <name evidence="3" type="ORF">AMELA_G00129120</name>
</gene>
<comment type="caution">
    <text evidence="3">The sequence shown here is derived from an EMBL/GenBank/DDBJ whole genome shotgun (WGS) entry which is preliminary data.</text>
</comment>
<dbReference type="EMBL" id="JAAGNN010000010">
    <property type="protein sequence ID" value="KAF4084478.1"/>
    <property type="molecule type" value="Genomic_DNA"/>
</dbReference>
<keyword evidence="2" id="KW-0472">Membrane</keyword>
<sequence>MMIFFLPLAKTQNRLSYWVTGNLEPIPESIGAQGGVHPGQGNLNMEVRARRKHQTSKHKAEARNSSALGESVGPRRSRRSAAQQSSSTVGVRAVLRRAVTWMKRSALFSWLHHATVTLRQSIMGNQSWPVALVRIGLWLLLLWLLSNLHMGLPCFLLALVFWVYKTYGGGPPLPTSINWWQEE</sequence>
<proteinExistence type="predicted"/>
<organism evidence="3 4">
    <name type="scientific">Ameiurus melas</name>
    <name type="common">Black bullhead</name>
    <name type="synonym">Silurus melas</name>
    <dbReference type="NCBI Taxonomy" id="219545"/>
    <lineage>
        <taxon>Eukaryota</taxon>
        <taxon>Metazoa</taxon>
        <taxon>Chordata</taxon>
        <taxon>Craniata</taxon>
        <taxon>Vertebrata</taxon>
        <taxon>Euteleostomi</taxon>
        <taxon>Actinopterygii</taxon>
        <taxon>Neopterygii</taxon>
        <taxon>Teleostei</taxon>
        <taxon>Ostariophysi</taxon>
        <taxon>Siluriformes</taxon>
        <taxon>Ictaluridae</taxon>
        <taxon>Ameiurus</taxon>
    </lineage>
</organism>
<keyword evidence="2" id="KW-0812">Transmembrane</keyword>
<protein>
    <submittedName>
        <fullName evidence="3">Uncharacterized protein</fullName>
    </submittedName>
</protein>
<evidence type="ECO:0000256" key="1">
    <source>
        <dbReference type="SAM" id="MobiDB-lite"/>
    </source>
</evidence>
<evidence type="ECO:0000313" key="4">
    <source>
        <dbReference type="Proteomes" id="UP000593565"/>
    </source>
</evidence>
<dbReference type="Proteomes" id="UP000593565">
    <property type="component" value="Unassembled WGS sequence"/>
</dbReference>
<name>A0A7J6ASI3_AMEME</name>
<keyword evidence="4" id="KW-1185">Reference proteome</keyword>
<dbReference type="AlphaFoldDB" id="A0A7J6ASI3"/>
<feature type="region of interest" description="Disordered" evidence="1">
    <location>
        <begin position="49"/>
        <end position="85"/>
    </location>
</feature>
<feature type="transmembrane region" description="Helical" evidence="2">
    <location>
        <begin position="137"/>
        <end position="164"/>
    </location>
</feature>
<evidence type="ECO:0000313" key="3">
    <source>
        <dbReference type="EMBL" id="KAF4084478.1"/>
    </source>
</evidence>